<dbReference type="SMART" id="SM00228">
    <property type="entry name" value="PDZ"/>
    <property type="match status" value="1"/>
</dbReference>
<dbReference type="InterPro" id="IPR009003">
    <property type="entry name" value="Peptidase_S1_PA"/>
</dbReference>
<keyword evidence="8" id="KW-1185">Reference proteome</keyword>
<dbReference type="InterPro" id="IPR036034">
    <property type="entry name" value="PDZ_sf"/>
</dbReference>
<evidence type="ECO:0000313" key="7">
    <source>
        <dbReference type="EMBL" id="MBO1901157.1"/>
    </source>
</evidence>
<reference evidence="7" key="1">
    <citation type="submission" date="2021-03" db="EMBL/GenBank/DDBJ databases">
        <title>Leucobacter chromiisoli sp. nov., isolated from chromium-containing soil of chemical plant.</title>
        <authorList>
            <person name="Xu Z."/>
        </authorList>
    </citation>
    <scope>NUCLEOTIDE SEQUENCE</scope>
    <source>
        <strain evidence="7">S27</strain>
    </source>
</reference>
<dbReference type="GO" id="GO:0004252">
    <property type="term" value="F:serine-type endopeptidase activity"/>
    <property type="evidence" value="ECO:0007669"/>
    <property type="project" value="InterPro"/>
</dbReference>
<keyword evidence="5" id="KW-0472">Membrane</keyword>
<feature type="region of interest" description="Disordered" evidence="4">
    <location>
        <begin position="1"/>
        <end position="150"/>
    </location>
</feature>
<dbReference type="PRINTS" id="PR00834">
    <property type="entry name" value="PROTEASES2C"/>
</dbReference>
<feature type="region of interest" description="Disordered" evidence="4">
    <location>
        <begin position="339"/>
        <end position="387"/>
    </location>
</feature>
<evidence type="ECO:0000256" key="5">
    <source>
        <dbReference type="SAM" id="Phobius"/>
    </source>
</evidence>
<dbReference type="PANTHER" id="PTHR22939">
    <property type="entry name" value="SERINE PROTEASE FAMILY S1C HTRA-RELATED"/>
    <property type="match status" value="1"/>
</dbReference>
<dbReference type="PROSITE" id="PS50106">
    <property type="entry name" value="PDZ"/>
    <property type="match status" value="1"/>
</dbReference>
<dbReference type="Gene3D" id="2.40.10.10">
    <property type="entry name" value="Trypsin-like serine proteases"/>
    <property type="match status" value="2"/>
</dbReference>
<dbReference type="Pfam" id="PF17820">
    <property type="entry name" value="PDZ_6"/>
    <property type="match status" value="1"/>
</dbReference>
<feature type="compositionally biased region" description="Pro residues" evidence="4">
    <location>
        <begin position="28"/>
        <end position="37"/>
    </location>
</feature>
<dbReference type="GO" id="GO:0042597">
    <property type="term" value="C:periplasmic space"/>
    <property type="evidence" value="ECO:0007669"/>
    <property type="project" value="TreeGrafter"/>
</dbReference>
<protein>
    <submittedName>
        <fullName evidence="7">Trypsin-like peptidase domain-containing protein</fullName>
    </submittedName>
</protein>
<dbReference type="AlphaFoldDB" id="A0A939MLT2"/>
<name>A0A939MLT2_9MICO</name>
<gene>
    <name evidence="7" type="ORF">J4H92_04240</name>
</gene>
<keyword evidence="5" id="KW-0812">Transmembrane</keyword>
<evidence type="ECO:0000256" key="3">
    <source>
        <dbReference type="ARBA" id="ARBA00022801"/>
    </source>
</evidence>
<dbReference type="Proteomes" id="UP000664382">
    <property type="component" value="Unassembled WGS sequence"/>
</dbReference>
<dbReference type="SUPFAM" id="SSF50494">
    <property type="entry name" value="Trypsin-like serine proteases"/>
    <property type="match status" value="1"/>
</dbReference>
<keyword evidence="3" id="KW-0378">Hydrolase</keyword>
<evidence type="ECO:0000259" key="6">
    <source>
        <dbReference type="PROSITE" id="PS50106"/>
    </source>
</evidence>
<keyword evidence="2" id="KW-0645">Protease</keyword>
<dbReference type="Gene3D" id="2.30.42.10">
    <property type="match status" value="1"/>
</dbReference>
<dbReference type="SUPFAM" id="SSF50156">
    <property type="entry name" value="PDZ domain-like"/>
    <property type="match status" value="1"/>
</dbReference>
<feature type="domain" description="PDZ" evidence="6">
    <location>
        <begin position="453"/>
        <end position="537"/>
    </location>
</feature>
<dbReference type="InterPro" id="IPR001478">
    <property type="entry name" value="PDZ"/>
</dbReference>
<evidence type="ECO:0000313" key="8">
    <source>
        <dbReference type="Proteomes" id="UP000664382"/>
    </source>
</evidence>
<dbReference type="Pfam" id="PF13365">
    <property type="entry name" value="Trypsin_2"/>
    <property type="match status" value="1"/>
</dbReference>
<dbReference type="PANTHER" id="PTHR22939:SF129">
    <property type="entry name" value="SERINE PROTEASE HTRA2, MITOCHONDRIAL"/>
    <property type="match status" value="1"/>
</dbReference>
<dbReference type="GO" id="GO:0006515">
    <property type="term" value="P:protein quality control for misfolded or incompletely synthesized proteins"/>
    <property type="evidence" value="ECO:0007669"/>
    <property type="project" value="TreeGrafter"/>
</dbReference>
<sequence>MSTTPESERPVPQTPQEQPDATTQYPTPTAPTQPLPPEAVGTPAAHRLPDAPSAPVAPSPAPPHTSAPAPAPSGHADRYPGHSAGTGFPTQPTTPLPDAPHVSSQPAAPQAGAVAVAEPQSGATAAGGAVPPAFGGTATDTAPASEAPRSRQGGLIAGIAIGALLGGLVGGGAAAVVAHNASTPQTVQAQSGGTLTLNNTESATTISGVAAVATPSVVTLQVSSNSASGSGSGVIYSEDGYILTNAHVATLEGATSEPTIQVQFSDGTLQEGTLVGSDPFSDLAVIKVEAEGLTPITFADSDAINVGDLAVAIGAPLNLSNTVTSGIVSALNRGITVSSSMVPEQSDGQDDGQSQQEDPNEGSSPFPWFEFESPEGQQQQQQQTSSQMVIPVIQTDASINPGNSGGALLNAQGELIGVNVALASATATSEAAGSDGLGFAVPSNLTARVVAALIDGEKPSHGQLGVTQATTSSATTQTGGVIGEVTPGSPAEEAGLRSGDVITSVNGALADSFTTVTALIRMQAGGSEVTIGYNRDGEQYETTATLGTLEW</sequence>
<dbReference type="RefSeq" id="WP_208096401.1">
    <property type="nucleotide sequence ID" value="NZ_JAGDYM010000004.1"/>
</dbReference>
<feature type="compositionally biased region" description="Low complexity" evidence="4">
    <location>
        <begin position="18"/>
        <end position="27"/>
    </location>
</feature>
<accession>A0A939MLT2</accession>
<comment type="caution">
    <text evidence="7">The sequence shown here is derived from an EMBL/GenBank/DDBJ whole genome shotgun (WGS) entry which is preliminary data.</text>
</comment>
<dbReference type="InterPro" id="IPR001940">
    <property type="entry name" value="Peptidase_S1C"/>
</dbReference>
<evidence type="ECO:0000256" key="1">
    <source>
        <dbReference type="ARBA" id="ARBA00010541"/>
    </source>
</evidence>
<dbReference type="InterPro" id="IPR043504">
    <property type="entry name" value="Peptidase_S1_PA_chymotrypsin"/>
</dbReference>
<comment type="similarity">
    <text evidence="1">Belongs to the peptidase S1C family.</text>
</comment>
<feature type="compositionally biased region" description="Low complexity" evidence="4">
    <location>
        <begin position="102"/>
        <end position="139"/>
    </location>
</feature>
<proteinExistence type="inferred from homology"/>
<feature type="transmembrane region" description="Helical" evidence="5">
    <location>
        <begin position="155"/>
        <end position="178"/>
    </location>
</feature>
<dbReference type="InterPro" id="IPR041489">
    <property type="entry name" value="PDZ_6"/>
</dbReference>
<dbReference type="EMBL" id="JAGDYM010000004">
    <property type="protein sequence ID" value="MBO1901157.1"/>
    <property type="molecule type" value="Genomic_DNA"/>
</dbReference>
<feature type="compositionally biased region" description="Pro residues" evidence="4">
    <location>
        <begin position="55"/>
        <end position="71"/>
    </location>
</feature>
<keyword evidence="5" id="KW-1133">Transmembrane helix</keyword>
<evidence type="ECO:0000256" key="4">
    <source>
        <dbReference type="SAM" id="MobiDB-lite"/>
    </source>
</evidence>
<evidence type="ECO:0000256" key="2">
    <source>
        <dbReference type="ARBA" id="ARBA00022670"/>
    </source>
</evidence>
<organism evidence="7 8">
    <name type="scientific">Leucobacter weissii</name>
    <dbReference type="NCBI Taxonomy" id="1983706"/>
    <lineage>
        <taxon>Bacteria</taxon>
        <taxon>Bacillati</taxon>
        <taxon>Actinomycetota</taxon>
        <taxon>Actinomycetes</taxon>
        <taxon>Micrococcales</taxon>
        <taxon>Microbacteriaceae</taxon>
        <taxon>Leucobacter</taxon>
    </lineage>
</organism>